<dbReference type="InterPro" id="IPR008183">
    <property type="entry name" value="Aldose_1/G6P_1-epimerase"/>
</dbReference>
<evidence type="ECO:0000313" key="1">
    <source>
        <dbReference type="EMBL" id="MFD0780488.1"/>
    </source>
</evidence>
<dbReference type="EMBL" id="JBHTIM010000001">
    <property type="protein sequence ID" value="MFD0780488.1"/>
    <property type="molecule type" value="Genomic_DNA"/>
</dbReference>
<dbReference type="CDD" id="cd09022">
    <property type="entry name" value="Aldose_epim_Ec_YihR"/>
    <property type="match status" value="1"/>
</dbReference>
<name>A0ABW2ZPI9_9MICO</name>
<dbReference type="RefSeq" id="WP_378750881.1">
    <property type="nucleotide sequence ID" value="NZ_JBHSSV010000003.1"/>
</dbReference>
<dbReference type="SUPFAM" id="SSF74650">
    <property type="entry name" value="Galactose mutarotase-like"/>
    <property type="match status" value="1"/>
</dbReference>
<dbReference type="Gene3D" id="2.70.98.10">
    <property type="match status" value="1"/>
</dbReference>
<dbReference type="PANTHER" id="PTHR10091:SF0">
    <property type="entry name" value="GALACTOSE MUTAROTASE"/>
    <property type="match status" value="1"/>
</dbReference>
<dbReference type="InterPro" id="IPR014718">
    <property type="entry name" value="GH-type_carb-bd"/>
</dbReference>
<dbReference type="InterPro" id="IPR037480">
    <property type="entry name" value="YihR-like"/>
</dbReference>
<dbReference type="InterPro" id="IPR011013">
    <property type="entry name" value="Gal_mutarotase_sf_dom"/>
</dbReference>
<comment type="caution">
    <text evidence="1">The sequence shown here is derived from an EMBL/GenBank/DDBJ whole genome shotgun (WGS) entry which is preliminary data.</text>
</comment>
<keyword evidence="2" id="KW-1185">Reference proteome</keyword>
<organism evidence="1 2">
    <name type="scientific">Microbacterium koreense</name>
    <dbReference type="NCBI Taxonomy" id="323761"/>
    <lineage>
        <taxon>Bacteria</taxon>
        <taxon>Bacillati</taxon>
        <taxon>Actinomycetota</taxon>
        <taxon>Actinomycetes</taxon>
        <taxon>Micrococcales</taxon>
        <taxon>Microbacteriaceae</taxon>
        <taxon>Microbacterium</taxon>
    </lineage>
</organism>
<dbReference type="PANTHER" id="PTHR10091">
    <property type="entry name" value="ALDOSE-1-EPIMERASE"/>
    <property type="match status" value="1"/>
</dbReference>
<dbReference type="Pfam" id="PF01263">
    <property type="entry name" value="Aldose_epim"/>
    <property type="match status" value="1"/>
</dbReference>
<gene>
    <name evidence="1" type="ORF">ACFQZV_04140</name>
</gene>
<sequence length="301" mass="32148">MRAGDYEAVVASVGATLRVLTHAGRNLIVPFDADEVRPAYRGATLVPWPNRVIDGAYSFEGSDFVLPLTEPDRGHALHGLGAWLDYHATDVGASHVTLRAIIPPQAGYPWRVAVTTTFILSDYGLAQSVTARNLSSTPAPWGTGPHPYLVAGGGRVDDWTLELPASRVLTVTEDRLAPVAVAEVDHDADRFDFRVPRPVRGVQIDHAFTGLARGREGSATVRVTDEAGSGVEMSWDAACPWVQVYTADGPDPATSRRGLAVEPMTCSPDAFNDARYDFDTGLQSVAPGGTTAASWRIAAIS</sequence>
<proteinExistence type="predicted"/>
<evidence type="ECO:0000313" key="2">
    <source>
        <dbReference type="Proteomes" id="UP001597042"/>
    </source>
</evidence>
<accession>A0ABW2ZPI9</accession>
<protein>
    <submittedName>
        <fullName evidence="1">Aldose 1-epimerase family protein</fullName>
    </submittedName>
</protein>
<reference evidence="2" key="1">
    <citation type="journal article" date="2019" name="Int. J. Syst. Evol. Microbiol.">
        <title>The Global Catalogue of Microorganisms (GCM) 10K type strain sequencing project: providing services to taxonomists for standard genome sequencing and annotation.</title>
        <authorList>
            <consortium name="The Broad Institute Genomics Platform"/>
            <consortium name="The Broad Institute Genome Sequencing Center for Infectious Disease"/>
            <person name="Wu L."/>
            <person name="Ma J."/>
        </authorList>
    </citation>
    <scope>NUCLEOTIDE SEQUENCE [LARGE SCALE GENOMIC DNA]</scope>
    <source>
        <strain evidence="2">CCUG 50754</strain>
    </source>
</reference>
<dbReference type="Proteomes" id="UP001597042">
    <property type="component" value="Unassembled WGS sequence"/>
</dbReference>